<evidence type="ECO:0000313" key="2">
    <source>
        <dbReference type="Proteomes" id="UP000193228"/>
    </source>
</evidence>
<organism evidence="1 2">
    <name type="scientific">Paraburkholderia susongensis</name>
    <dbReference type="NCBI Taxonomy" id="1515439"/>
    <lineage>
        <taxon>Bacteria</taxon>
        <taxon>Pseudomonadati</taxon>
        <taxon>Pseudomonadota</taxon>
        <taxon>Betaproteobacteria</taxon>
        <taxon>Burkholderiales</taxon>
        <taxon>Burkholderiaceae</taxon>
        <taxon>Paraburkholderia</taxon>
    </lineage>
</organism>
<gene>
    <name evidence="1" type="ORF">SAMN06265784_108155</name>
</gene>
<proteinExistence type="predicted"/>
<sequence length="50" mass="5522">MPWLKMHLSIDADMNVHETRITTTEVSDSEGMDAVLPADVPLDRVIAGRS</sequence>
<name>A0A1X7LR58_9BURK</name>
<reference evidence="2" key="1">
    <citation type="submission" date="2017-04" db="EMBL/GenBank/DDBJ databases">
        <authorList>
            <person name="Varghese N."/>
            <person name="Submissions S."/>
        </authorList>
    </citation>
    <scope>NUCLEOTIDE SEQUENCE [LARGE SCALE GENOMIC DNA]</scope>
    <source>
        <strain evidence="2">LMG 29540</strain>
    </source>
</reference>
<protein>
    <submittedName>
        <fullName evidence="1">Uncharacterized protein</fullName>
    </submittedName>
</protein>
<dbReference type="RefSeq" id="WP_167387557.1">
    <property type="nucleotide sequence ID" value="NZ_FXAT01000008.1"/>
</dbReference>
<dbReference type="EMBL" id="FXAT01000008">
    <property type="protein sequence ID" value="SMG56361.1"/>
    <property type="molecule type" value="Genomic_DNA"/>
</dbReference>
<dbReference type="Proteomes" id="UP000193228">
    <property type="component" value="Unassembled WGS sequence"/>
</dbReference>
<dbReference type="AlphaFoldDB" id="A0A1X7LR58"/>
<keyword evidence="2" id="KW-1185">Reference proteome</keyword>
<dbReference type="STRING" id="1515439.SAMN06265784_108155"/>
<accession>A0A1X7LR58</accession>
<evidence type="ECO:0000313" key="1">
    <source>
        <dbReference type="EMBL" id="SMG56361.1"/>
    </source>
</evidence>